<evidence type="ECO:0000259" key="1">
    <source>
        <dbReference type="Pfam" id="PF03235"/>
    </source>
</evidence>
<dbReference type="RefSeq" id="WP_016340943.1">
    <property type="nucleotide sequence ID" value="NC_021284.1"/>
</dbReference>
<dbReference type="EMBL" id="CP005078">
    <property type="protein sequence ID" value="AGM26300.1"/>
    <property type="molecule type" value="Genomic_DNA"/>
</dbReference>
<accession>R4UJI9</accession>
<evidence type="ECO:0000313" key="3">
    <source>
        <dbReference type="EMBL" id="AGM26300.1"/>
    </source>
</evidence>
<evidence type="ECO:0000259" key="2">
    <source>
        <dbReference type="Pfam" id="PF07510"/>
    </source>
</evidence>
<dbReference type="InterPro" id="IPR011089">
    <property type="entry name" value="GmrSD_C"/>
</dbReference>
<feature type="domain" description="GmrSD restriction endonucleases C-terminal" evidence="2">
    <location>
        <begin position="454"/>
        <end position="569"/>
    </location>
</feature>
<organism evidence="3 4">
    <name type="scientific">Spiroplasma syrphidicola EA-1</name>
    <dbReference type="NCBI Taxonomy" id="1276229"/>
    <lineage>
        <taxon>Bacteria</taxon>
        <taxon>Bacillati</taxon>
        <taxon>Mycoplasmatota</taxon>
        <taxon>Mollicutes</taxon>
        <taxon>Entomoplasmatales</taxon>
        <taxon>Spiroplasmataceae</taxon>
        <taxon>Spiroplasma</taxon>
    </lineage>
</organism>
<gene>
    <name evidence="3" type="ORF">SSYRP_v1c07100</name>
</gene>
<dbReference type="Pfam" id="PF07510">
    <property type="entry name" value="GmrSD_C"/>
    <property type="match status" value="1"/>
</dbReference>
<keyword evidence="4" id="KW-1185">Reference proteome</keyword>
<dbReference type="Proteomes" id="UP000013963">
    <property type="component" value="Chromosome"/>
</dbReference>
<name>R4UJI9_9MOLU</name>
<sequence length="618" mass="73237">MKLNDPKKYSLSELFKNFNYKIINIPPYQRKYSWGMDQWSKLTDNIDELLQELIDNVDKDINDIYYMGTLIFHNDNNKGEINIVDGQQRIVTYLILTSAFYDFYYNKIYLTADEEDKNHLVKQAFENILFLPPQKIYEKNKNRVKTHRIKLHEKDMNIYKSVISNENKYSNFKLSKAKVFFNNWLNEKNKEELEVLTQILLEKLNIILITINEIEDVFVLFESINDTGLKLTVADLLKNLLIRSYQKYEVDQQKLDNFASDWSIKIEEPLGTNIDKFLLHYFISKYGKNPQKEIFPEESVSIKNLFKFYKSAINDIDNNLTDWLQDFYDAAKFYSAIINKNNIYSDEIINNFSAAKKTFNLLNDFKTLRIQQIYPFILSLKPYKFTKNTEFENTNKDLTILLNYLFRTIIIKGKSPSHVEREIYELVEKNIEGKSINLESKPFIVKESLEIADFANLLWKNAFESYRLKYIQTKYCDNIIPHGVNLDSNLELEHIFPQNPSSEWKNDSDWKEVIENEELNEDILKCIGNSTLINPTKNKKAGNSIWEKKRQAYNQDKTWFCFESDETLKSLPIILKPKDIQQRSINIVEYLINNKVFAILENEKEISFDTDKNEFVTK</sequence>
<dbReference type="OrthoDB" id="9798761at2"/>
<dbReference type="InterPro" id="IPR004919">
    <property type="entry name" value="GmrSD_N"/>
</dbReference>
<dbReference type="eggNOG" id="COG1479">
    <property type="taxonomic scope" value="Bacteria"/>
</dbReference>
<dbReference type="PANTHER" id="PTHR35149:SF1">
    <property type="entry name" value="DUF5655 DOMAIN-CONTAINING PROTEIN"/>
    <property type="match status" value="1"/>
</dbReference>
<dbReference type="AlphaFoldDB" id="R4UJI9"/>
<protein>
    <recommendedName>
        <fullName evidence="5">DUF262 domain-containing protein</fullName>
    </recommendedName>
</protein>
<dbReference type="STRING" id="1276229.SSYRP_v1c07100"/>
<feature type="domain" description="GmrSD restriction endonucleases N-terminal" evidence="1">
    <location>
        <begin position="11"/>
        <end position="241"/>
    </location>
</feature>
<dbReference type="KEGG" id="ssyr:SSYRP_v1c07100"/>
<proteinExistence type="predicted"/>
<evidence type="ECO:0008006" key="5">
    <source>
        <dbReference type="Google" id="ProtNLM"/>
    </source>
</evidence>
<evidence type="ECO:0000313" key="4">
    <source>
        <dbReference type="Proteomes" id="UP000013963"/>
    </source>
</evidence>
<dbReference type="PATRIC" id="fig|1276229.3.peg.705"/>
<dbReference type="REBASE" id="64978">
    <property type="entry name" value="SsyEA1GmrSDP"/>
</dbReference>
<dbReference type="Pfam" id="PF03235">
    <property type="entry name" value="GmrSD_N"/>
    <property type="match status" value="1"/>
</dbReference>
<dbReference type="PANTHER" id="PTHR35149">
    <property type="entry name" value="SLL5132 PROTEIN"/>
    <property type="match status" value="1"/>
</dbReference>
<reference evidence="3 4" key="1">
    <citation type="journal article" date="2013" name="Genome Biol. Evol.">
        <title>Complete genomes of two dipteran-associated spiroplasmas provided insights into the origin, dynamics, and impacts of viral invasion in spiroplasma.</title>
        <authorList>
            <person name="Ku C."/>
            <person name="Lo W.S."/>
            <person name="Chen L.L."/>
            <person name="Kuo C.H."/>
        </authorList>
    </citation>
    <scope>NUCLEOTIDE SEQUENCE [LARGE SCALE GENOMIC DNA]</scope>
    <source>
        <strain evidence="3">EA-1</strain>
    </source>
</reference>
<dbReference type="HOGENOM" id="CLU_011736_6_4_14"/>